<dbReference type="KEGG" id="ppi:YSA_05171"/>
<accession>I3UVP4</accession>
<feature type="region of interest" description="Disordered" evidence="1">
    <location>
        <begin position="18"/>
        <end position="44"/>
    </location>
</feature>
<gene>
    <name evidence="2" type="ORF">YSA_05171</name>
</gene>
<organism evidence="2 3">
    <name type="scientific">Pseudomonas putida ND6</name>
    <dbReference type="NCBI Taxonomy" id="231023"/>
    <lineage>
        <taxon>Bacteria</taxon>
        <taxon>Pseudomonadati</taxon>
        <taxon>Pseudomonadota</taxon>
        <taxon>Gammaproteobacteria</taxon>
        <taxon>Pseudomonadales</taxon>
        <taxon>Pseudomonadaceae</taxon>
        <taxon>Pseudomonas</taxon>
    </lineage>
</organism>
<dbReference type="AlphaFoldDB" id="I3UVP4"/>
<evidence type="ECO:0000313" key="2">
    <source>
        <dbReference type="EMBL" id="AFK69565.1"/>
    </source>
</evidence>
<dbReference type="HOGENOM" id="CLU_3220914_0_0_6"/>
<dbReference type="EMBL" id="CP003588">
    <property type="protein sequence ID" value="AFK69565.1"/>
    <property type="molecule type" value="Genomic_DNA"/>
</dbReference>
<sequence length="44" mass="4963">MARNEACEMNFTKWPDSPKTARLRGHGETMASGYARHGTRLRGL</sequence>
<name>I3UVP4_PSEPU</name>
<evidence type="ECO:0000256" key="1">
    <source>
        <dbReference type="SAM" id="MobiDB-lite"/>
    </source>
</evidence>
<evidence type="ECO:0000313" key="3">
    <source>
        <dbReference type="Proteomes" id="UP000005268"/>
    </source>
</evidence>
<dbReference type="Proteomes" id="UP000005268">
    <property type="component" value="Chromosome"/>
</dbReference>
<protein>
    <submittedName>
        <fullName evidence="2">Uncharacterized protein</fullName>
    </submittedName>
</protein>
<reference evidence="2 3" key="1">
    <citation type="journal article" date="2012" name="J. Bacteriol.">
        <title>Complete Genome Sequence of the Naphthalene-Degrading Pseudomonas putida Strain ND6.</title>
        <authorList>
            <person name="Li S."/>
            <person name="Zhao H."/>
            <person name="Li Y."/>
            <person name="Niu S."/>
            <person name="Cai B."/>
        </authorList>
    </citation>
    <scope>NUCLEOTIDE SEQUENCE [LARGE SCALE GENOMIC DNA]</scope>
    <source>
        <strain evidence="2 3">ND6</strain>
    </source>
</reference>
<proteinExistence type="predicted"/>